<evidence type="ECO:0000256" key="7">
    <source>
        <dbReference type="SAM" id="SignalP"/>
    </source>
</evidence>
<organism evidence="8 9">
    <name type="scientific">Sistotremastrum suecicum HHB10207 ss-3</name>
    <dbReference type="NCBI Taxonomy" id="1314776"/>
    <lineage>
        <taxon>Eukaryota</taxon>
        <taxon>Fungi</taxon>
        <taxon>Dikarya</taxon>
        <taxon>Basidiomycota</taxon>
        <taxon>Agaricomycotina</taxon>
        <taxon>Agaricomycetes</taxon>
        <taxon>Sistotremastrales</taxon>
        <taxon>Sistotremastraceae</taxon>
        <taxon>Sistotremastrum</taxon>
    </lineage>
</organism>
<dbReference type="InterPro" id="IPR051694">
    <property type="entry name" value="Immunoregulatory_rcpt-like"/>
</dbReference>
<keyword evidence="7" id="KW-0732">Signal</keyword>
<evidence type="ECO:0000313" key="8">
    <source>
        <dbReference type="EMBL" id="KZT44535.1"/>
    </source>
</evidence>
<feature type="region of interest" description="Disordered" evidence="5">
    <location>
        <begin position="151"/>
        <end position="198"/>
    </location>
</feature>
<dbReference type="PANTHER" id="PTHR15549:SF27">
    <property type="entry name" value="CHITIN-BINDING TYPE-1 DOMAIN-CONTAINING PROTEIN"/>
    <property type="match status" value="1"/>
</dbReference>
<protein>
    <recommendedName>
        <fullName evidence="10">Mid2 domain-containing protein</fullName>
    </recommendedName>
</protein>
<feature type="compositionally biased region" description="Low complexity" evidence="5">
    <location>
        <begin position="169"/>
        <end position="188"/>
    </location>
</feature>
<feature type="transmembrane region" description="Helical" evidence="6">
    <location>
        <begin position="203"/>
        <end position="226"/>
    </location>
</feature>
<feature type="signal peptide" evidence="7">
    <location>
        <begin position="1"/>
        <end position="24"/>
    </location>
</feature>
<feature type="region of interest" description="Disordered" evidence="5">
    <location>
        <begin position="303"/>
        <end position="346"/>
    </location>
</feature>
<evidence type="ECO:0008006" key="10">
    <source>
        <dbReference type="Google" id="ProtNLM"/>
    </source>
</evidence>
<evidence type="ECO:0000256" key="3">
    <source>
        <dbReference type="ARBA" id="ARBA00022989"/>
    </source>
</evidence>
<keyword evidence="4 6" id="KW-0472">Membrane</keyword>
<accession>A0A166JAD4</accession>
<dbReference type="Gene3D" id="1.20.5.510">
    <property type="entry name" value="Single helix bin"/>
    <property type="match status" value="1"/>
</dbReference>
<feature type="chain" id="PRO_5007875714" description="Mid2 domain-containing protein" evidence="7">
    <location>
        <begin position="25"/>
        <end position="346"/>
    </location>
</feature>
<keyword evidence="3 6" id="KW-1133">Transmembrane helix</keyword>
<keyword evidence="2 6" id="KW-0812">Transmembrane</keyword>
<gene>
    <name evidence="8" type="ORF">SISSUDRAFT_1039066</name>
</gene>
<dbReference type="PANTHER" id="PTHR15549">
    <property type="entry name" value="PAIRED IMMUNOGLOBULIN-LIKE TYPE 2 RECEPTOR"/>
    <property type="match status" value="1"/>
</dbReference>
<dbReference type="GO" id="GO:0071944">
    <property type="term" value="C:cell periphery"/>
    <property type="evidence" value="ECO:0007669"/>
    <property type="project" value="UniProtKB-ARBA"/>
</dbReference>
<evidence type="ECO:0000256" key="2">
    <source>
        <dbReference type="ARBA" id="ARBA00022692"/>
    </source>
</evidence>
<evidence type="ECO:0000256" key="5">
    <source>
        <dbReference type="SAM" id="MobiDB-lite"/>
    </source>
</evidence>
<evidence type="ECO:0000313" key="9">
    <source>
        <dbReference type="Proteomes" id="UP000076798"/>
    </source>
</evidence>
<name>A0A166JAD4_9AGAM</name>
<evidence type="ECO:0000256" key="1">
    <source>
        <dbReference type="ARBA" id="ARBA00004167"/>
    </source>
</evidence>
<dbReference type="Proteomes" id="UP000076798">
    <property type="component" value="Unassembled WGS sequence"/>
</dbReference>
<dbReference type="GO" id="GO:0016020">
    <property type="term" value="C:membrane"/>
    <property type="evidence" value="ECO:0007669"/>
    <property type="project" value="UniProtKB-SubCell"/>
</dbReference>
<keyword evidence="9" id="KW-1185">Reference proteome</keyword>
<sequence length="346" mass="35089">MFSLSSPWLVFSILLLGQSSPTLAAGGTSLAPCTQAQLPWAFNSLNQSPCLVAADLGAVCSSTGTYTVPALGAGQFYTPSTADTHCECSTVTYSLLAACSLCQGQTPSTWTFYDENCTSISPSVFPLPIPSGVTVPHWAFQDVNSSGNFNATLAQADGDSPESTAPAPSSTSTSSSSSTSSQSSSSSGSSGGSSSGHKSNTGAIAGGVVGGVVALLLIGLLAFFFMRKRRGSQADRVAPGAYENAAIDGPIHTPDTAVGSYGNMSQKPYDPSDPSTFPSSAMSYGTSNNAAYSHGYNSSQQAIYDSSGPTGDYNGSFTNSATHSPSPAPPANAPGRHLGYSGVAEL</sequence>
<feature type="compositionally biased region" description="Polar residues" evidence="5">
    <location>
        <begin position="303"/>
        <end position="317"/>
    </location>
</feature>
<proteinExistence type="predicted"/>
<dbReference type="AlphaFoldDB" id="A0A166JAD4"/>
<evidence type="ECO:0000256" key="4">
    <source>
        <dbReference type="ARBA" id="ARBA00023136"/>
    </source>
</evidence>
<dbReference type="STRING" id="1314776.A0A166JAD4"/>
<evidence type="ECO:0000256" key="6">
    <source>
        <dbReference type="SAM" id="Phobius"/>
    </source>
</evidence>
<dbReference type="EMBL" id="KV428004">
    <property type="protein sequence ID" value="KZT44535.1"/>
    <property type="molecule type" value="Genomic_DNA"/>
</dbReference>
<dbReference type="OrthoDB" id="2576311at2759"/>
<reference evidence="8 9" key="1">
    <citation type="journal article" date="2016" name="Mol. Biol. Evol.">
        <title>Comparative Genomics of Early-Diverging Mushroom-Forming Fungi Provides Insights into the Origins of Lignocellulose Decay Capabilities.</title>
        <authorList>
            <person name="Nagy L.G."/>
            <person name="Riley R."/>
            <person name="Tritt A."/>
            <person name="Adam C."/>
            <person name="Daum C."/>
            <person name="Floudas D."/>
            <person name="Sun H."/>
            <person name="Yadav J.S."/>
            <person name="Pangilinan J."/>
            <person name="Larsson K.H."/>
            <person name="Matsuura K."/>
            <person name="Barry K."/>
            <person name="Labutti K."/>
            <person name="Kuo R."/>
            <person name="Ohm R.A."/>
            <person name="Bhattacharya S.S."/>
            <person name="Shirouzu T."/>
            <person name="Yoshinaga Y."/>
            <person name="Martin F.M."/>
            <person name="Grigoriev I.V."/>
            <person name="Hibbett D.S."/>
        </authorList>
    </citation>
    <scope>NUCLEOTIDE SEQUENCE [LARGE SCALE GENOMIC DNA]</scope>
    <source>
        <strain evidence="8 9">HHB10207 ss-3</strain>
    </source>
</reference>
<comment type="subcellular location">
    <subcellularLocation>
        <location evidence="1">Membrane</location>
        <topology evidence="1">Single-pass membrane protein</topology>
    </subcellularLocation>
</comment>